<evidence type="ECO:0000313" key="1">
    <source>
        <dbReference type="EMBL" id="PZX13407.1"/>
    </source>
</evidence>
<gene>
    <name evidence="1" type="ORF">LX69_02663</name>
</gene>
<protein>
    <submittedName>
        <fullName evidence="1">6-bladed beta-propeller protein</fullName>
    </submittedName>
</protein>
<organism evidence="1 2">
    <name type="scientific">Breznakibacter xylanolyticus</name>
    <dbReference type="NCBI Taxonomy" id="990"/>
    <lineage>
        <taxon>Bacteria</taxon>
        <taxon>Pseudomonadati</taxon>
        <taxon>Bacteroidota</taxon>
        <taxon>Bacteroidia</taxon>
        <taxon>Marinilabiliales</taxon>
        <taxon>Marinilabiliaceae</taxon>
        <taxon>Breznakibacter</taxon>
    </lineage>
</organism>
<reference evidence="1 2" key="1">
    <citation type="submission" date="2018-06" db="EMBL/GenBank/DDBJ databases">
        <title>Genomic Encyclopedia of Archaeal and Bacterial Type Strains, Phase II (KMG-II): from individual species to whole genera.</title>
        <authorList>
            <person name="Goeker M."/>
        </authorList>
    </citation>
    <scope>NUCLEOTIDE SEQUENCE [LARGE SCALE GENOMIC DNA]</scope>
    <source>
        <strain evidence="1 2">DSM 6779</strain>
    </source>
</reference>
<dbReference type="OrthoDB" id="823219at2"/>
<dbReference type="Pfam" id="PF17170">
    <property type="entry name" value="DUF5128"/>
    <property type="match status" value="1"/>
</dbReference>
<dbReference type="Proteomes" id="UP000249239">
    <property type="component" value="Unassembled WGS sequence"/>
</dbReference>
<sequence length="395" mass="45505">MMQVMKCEIILLIVIMAMPACTNRRNSKTEGDAITIQLNFDERAIMNASKFVDSISVVLLDDNNDACIGTVSKVDLADSSLIITDLSTMSVFIYHLNGKLKAKIKAHGRGPGEYVALYTTWINGDNKTIGIYDDEQRKILLYSFNGQFIKEYKSPGYIHGFALCGDHGYYYRGMDGFPNDNMQPSNIHLIMTSPDSIKLALQRDFFFENSESMPYQKFVRCNDKILLRTPQEQHIYEISGLNIQLKYRVVLAPNPLWRDENYLKIKTLKDCKDMVNQSIGKIKNLEYMAGNRFLFFSYSKGRTIDVSDLAFSIYDMHTNQVIESGVCCNNKDGFYMKPPVYFNDTLWISSFHQYEIREDKQSEIEKKYHVDFSQSINPILVIRKINLPTQQLQTD</sequence>
<dbReference type="AlphaFoldDB" id="A0A2W7N510"/>
<evidence type="ECO:0000313" key="2">
    <source>
        <dbReference type="Proteomes" id="UP000249239"/>
    </source>
</evidence>
<accession>A0A2W7N510</accession>
<dbReference type="EMBL" id="QKZK01000026">
    <property type="protein sequence ID" value="PZX13407.1"/>
    <property type="molecule type" value="Genomic_DNA"/>
</dbReference>
<comment type="caution">
    <text evidence="1">The sequence shown here is derived from an EMBL/GenBank/DDBJ whole genome shotgun (WGS) entry which is preliminary data.</text>
</comment>
<keyword evidence="2" id="KW-1185">Reference proteome</keyword>
<name>A0A2W7N510_9BACT</name>
<proteinExistence type="predicted"/>
<dbReference type="RefSeq" id="WP_111446505.1">
    <property type="nucleotide sequence ID" value="NZ_QKZK01000026.1"/>
</dbReference>